<dbReference type="EMBL" id="AP018827">
    <property type="protein sequence ID" value="BBF80983.1"/>
    <property type="molecule type" value="Genomic_DNA"/>
</dbReference>
<accession>A0A3G9G755</accession>
<sequence length="42" mass="4458">MGLKTGVARSALTDAQGPVRGRTVTGRWRGQLPSKPLPATRL</sequence>
<feature type="compositionally biased region" description="Low complexity" evidence="1">
    <location>
        <begin position="17"/>
        <end position="30"/>
    </location>
</feature>
<organism evidence="2 3">
    <name type="scientific">Asticcacaulis excentricus</name>
    <dbReference type="NCBI Taxonomy" id="78587"/>
    <lineage>
        <taxon>Bacteria</taxon>
        <taxon>Pseudomonadati</taxon>
        <taxon>Pseudomonadota</taxon>
        <taxon>Alphaproteobacteria</taxon>
        <taxon>Caulobacterales</taxon>
        <taxon>Caulobacteraceae</taxon>
        <taxon>Asticcacaulis</taxon>
    </lineage>
</organism>
<reference evidence="3" key="1">
    <citation type="journal article" date="2017" name="Biotechnol. Biofuels">
        <title>Evaluation of environmental bacterial communities as a factor affecting the growth of duckweed Lemna minor.</title>
        <authorList>
            <person name="Ishizawa H."/>
            <person name="Kuroda M."/>
            <person name="Morikawa M."/>
            <person name="Ike M."/>
        </authorList>
    </citation>
    <scope>NUCLEOTIDE SEQUENCE [LARGE SCALE GENOMIC DNA]</scope>
    <source>
        <strain evidence="3">M6</strain>
    </source>
</reference>
<evidence type="ECO:0000256" key="1">
    <source>
        <dbReference type="SAM" id="MobiDB-lite"/>
    </source>
</evidence>
<proteinExistence type="predicted"/>
<dbReference type="Proteomes" id="UP000278756">
    <property type="component" value="Chromosome 1"/>
</dbReference>
<gene>
    <name evidence="2" type="ORF">EM6_1577</name>
</gene>
<feature type="region of interest" description="Disordered" evidence="1">
    <location>
        <begin position="1"/>
        <end position="42"/>
    </location>
</feature>
<protein>
    <submittedName>
        <fullName evidence="2">Uncharacterized protein</fullName>
    </submittedName>
</protein>
<dbReference type="AlphaFoldDB" id="A0A3G9G755"/>
<reference evidence="3" key="2">
    <citation type="journal article" date="2017" name="Plant Physiol. Biochem.">
        <title>Differential oxidative and antioxidative response of duckweed Lemna minor toward plant growth promoting/inhibiting bacteria.</title>
        <authorList>
            <person name="Ishizawa H."/>
            <person name="Kuroda M."/>
            <person name="Morikawa M."/>
            <person name="Ike M."/>
        </authorList>
    </citation>
    <scope>NUCLEOTIDE SEQUENCE [LARGE SCALE GENOMIC DNA]</scope>
    <source>
        <strain evidence="3">M6</strain>
    </source>
</reference>
<evidence type="ECO:0000313" key="2">
    <source>
        <dbReference type="EMBL" id="BBF80983.1"/>
    </source>
</evidence>
<name>A0A3G9G755_9CAUL</name>
<evidence type="ECO:0000313" key="3">
    <source>
        <dbReference type="Proteomes" id="UP000278756"/>
    </source>
</evidence>